<accession>A0ABQ3VSH1</accession>
<keyword evidence="3" id="KW-1185">Reference proteome</keyword>
<dbReference type="InterPro" id="IPR050765">
    <property type="entry name" value="Riboflavin_Biosynth_HTPR"/>
</dbReference>
<dbReference type="InterPro" id="IPR002734">
    <property type="entry name" value="RibDG_C"/>
</dbReference>
<proteinExistence type="predicted"/>
<comment type="caution">
    <text evidence="2">The sequence shown here is derived from an EMBL/GenBank/DDBJ whole genome shotgun (WGS) entry which is preliminary data.</text>
</comment>
<evidence type="ECO:0000313" key="3">
    <source>
        <dbReference type="Proteomes" id="UP000635565"/>
    </source>
</evidence>
<dbReference type="InterPro" id="IPR024072">
    <property type="entry name" value="DHFR-like_dom_sf"/>
</dbReference>
<dbReference type="EMBL" id="BNJJ01000021">
    <property type="protein sequence ID" value="GHO88066.1"/>
    <property type="molecule type" value="Genomic_DNA"/>
</dbReference>
<gene>
    <name evidence="2" type="ORF">KSZ_60720</name>
</gene>
<name>A0ABQ3VSH1_9CHLR</name>
<protein>
    <submittedName>
        <fullName evidence="2">Pyrimidine reductase</fullName>
    </submittedName>
</protein>
<organism evidence="2 3">
    <name type="scientific">Dictyobacter formicarum</name>
    <dbReference type="NCBI Taxonomy" id="2778368"/>
    <lineage>
        <taxon>Bacteria</taxon>
        <taxon>Bacillati</taxon>
        <taxon>Chloroflexota</taxon>
        <taxon>Ktedonobacteria</taxon>
        <taxon>Ktedonobacterales</taxon>
        <taxon>Dictyobacteraceae</taxon>
        <taxon>Dictyobacter</taxon>
    </lineage>
</organism>
<feature type="domain" description="Bacterial bifunctional deaminase-reductase C-terminal" evidence="1">
    <location>
        <begin position="2"/>
        <end position="169"/>
    </location>
</feature>
<evidence type="ECO:0000313" key="2">
    <source>
        <dbReference type="EMBL" id="GHO88066.1"/>
    </source>
</evidence>
<evidence type="ECO:0000259" key="1">
    <source>
        <dbReference type="Pfam" id="PF01872"/>
    </source>
</evidence>
<dbReference type="RefSeq" id="WP_201365626.1">
    <property type="nucleotide sequence ID" value="NZ_BNJJ01000021.1"/>
</dbReference>
<dbReference type="SUPFAM" id="SSF53597">
    <property type="entry name" value="Dihydrofolate reductase-like"/>
    <property type="match status" value="1"/>
</dbReference>
<dbReference type="Proteomes" id="UP000635565">
    <property type="component" value="Unassembled WGS sequence"/>
</dbReference>
<sequence>MKLRVSEIVSLDGVMEAPDHWVFPYMDQEIGEYVMSVLQETDAMLFGRKTYQEMAAAWPERSGAMADIFNGVPKYVVSTTLSELAWNNSRLIPGNIVEEVARLKAQPGRVMLINGSAELVQLLTQHHLIDEYILTVAPLVLLKGKRLFQVGMEGQLHLLDSKAYKTGIVRLNYQPVKQ</sequence>
<dbReference type="PANTHER" id="PTHR38011">
    <property type="entry name" value="DIHYDROFOLATE REDUCTASE FAMILY PROTEIN (AFU_ORTHOLOGUE AFUA_8G06820)"/>
    <property type="match status" value="1"/>
</dbReference>
<dbReference type="Gene3D" id="3.40.430.10">
    <property type="entry name" value="Dihydrofolate Reductase, subunit A"/>
    <property type="match status" value="1"/>
</dbReference>
<dbReference type="Pfam" id="PF01872">
    <property type="entry name" value="RibD_C"/>
    <property type="match status" value="1"/>
</dbReference>
<reference evidence="2 3" key="1">
    <citation type="journal article" date="2021" name="Int. J. Syst. Evol. Microbiol.">
        <title>Reticulibacter mediterranei gen. nov., sp. nov., within the new family Reticulibacteraceae fam. nov., and Ktedonospora formicarum gen. nov., sp. nov., Ktedonobacter robiniae sp. nov., Dictyobacter formicarum sp. nov. and Dictyobacter arantiisoli sp. nov., belonging to the class Ktedonobacteria.</title>
        <authorList>
            <person name="Yabe S."/>
            <person name="Zheng Y."/>
            <person name="Wang C.M."/>
            <person name="Sakai Y."/>
            <person name="Abe K."/>
            <person name="Yokota A."/>
            <person name="Donadio S."/>
            <person name="Cavaletti L."/>
            <person name="Monciardini P."/>
        </authorList>
    </citation>
    <scope>NUCLEOTIDE SEQUENCE [LARGE SCALE GENOMIC DNA]</scope>
    <source>
        <strain evidence="2 3">SOSP1-9</strain>
    </source>
</reference>
<dbReference type="PANTHER" id="PTHR38011:SF11">
    <property type="entry name" value="2,5-DIAMINO-6-RIBOSYLAMINO-4(3H)-PYRIMIDINONE 5'-PHOSPHATE REDUCTASE"/>
    <property type="match status" value="1"/>
</dbReference>